<evidence type="ECO:0000256" key="1">
    <source>
        <dbReference type="SAM" id="MobiDB-lite"/>
    </source>
</evidence>
<evidence type="ECO:0000313" key="2">
    <source>
        <dbReference type="EMBL" id="GFT29267.1"/>
    </source>
</evidence>
<evidence type="ECO:0000313" key="3">
    <source>
        <dbReference type="Proteomes" id="UP000887013"/>
    </source>
</evidence>
<gene>
    <name evidence="2" type="ORF">NPIL_67401</name>
</gene>
<reference evidence="2" key="1">
    <citation type="submission" date="2020-08" db="EMBL/GenBank/DDBJ databases">
        <title>Multicomponent nature underlies the extraordinary mechanical properties of spider dragline silk.</title>
        <authorList>
            <person name="Kono N."/>
            <person name="Nakamura H."/>
            <person name="Mori M."/>
            <person name="Yoshida Y."/>
            <person name="Ohtoshi R."/>
            <person name="Malay A.D."/>
            <person name="Moran D.A.P."/>
            <person name="Tomita M."/>
            <person name="Numata K."/>
            <person name="Arakawa K."/>
        </authorList>
    </citation>
    <scope>NUCLEOTIDE SEQUENCE</scope>
</reference>
<organism evidence="2 3">
    <name type="scientific">Nephila pilipes</name>
    <name type="common">Giant wood spider</name>
    <name type="synonym">Nephila maculata</name>
    <dbReference type="NCBI Taxonomy" id="299642"/>
    <lineage>
        <taxon>Eukaryota</taxon>
        <taxon>Metazoa</taxon>
        <taxon>Ecdysozoa</taxon>
        <taxon>Arthropoda</taxon>
        <taxon>Chelicerata</taxon>
        <taxon>Arachnida</taxon>
        <taxon>Araneae</taxon>
        <taxon>Araneomorphae</taxon>
        <taxon>Entelegynae</taxon>
        <taxon>Araneoidea</taxon>
        <taxon>Nephilidae</taxon>
        <taxon>Nephila</taxon>
    </lineage>
</organism>
<comment type="caution">
    <text evidence="2">The sequence shown here is derived from an EMBL/GenBank/DDBJ whole genome shotgun (WGS) entry which is preliminary data.</text>
</comment>
<proteinExistence type="predicted"/>
<protein>
    <submittedName>
        <fullName evidence="2">Uncharacterized protein</fullName>
    </submittedName>
</protein>
<dbReference type="AlphaFoldDB" id="A0A8X6NSC2"/>
<name>A0A8X6NSC2_NEPPI</name>
<keyword evidence="3" id="KW-1185">Reference proteome</keyword>
<dbReference type="EMBL" id="BMAW01107414">
    <property type="protein sequence ID" value="GFT29267.1"/>
    <property type="molecule type" value="Genomic_DNA"/>
</dbReference>
<accession>A0A8X6NSC2</accession>
<feature type="compositionally biased region" description="Polar residues" evidence="1">
    <location>
        <begin position="1"/>
        <end position="18"/>
    </location>
</feature>
<dbReference type="Proteomes" id="UP000887013">
    <property type="component" value="Unassembled WGS sequence"/>
</dbReference>
<feature type="region of interest" description="Disordered" evidence="1">
    <location>
        <begin position="1"/>
        <end position="26"/>
    </location>
</feature>
<sequence length="295" mass="34155">MSTAWPKSFTNLPSTQNRKPSKFERAEALRERRASHALKVLQVLPQREIESCRRSLPQREIESRRCLRWPQLSENHDHRRPERFYEGCRPRNPSFRRYRLSFAIDLLPLRQWPFFLAEQFSLYTLTVASEVVLVCQSTKPLLGWINGNPSPTDDPILQHRGSSDYPSSHLQQHALSYTTHRSVTLACTAGTGFIAVLLSLNAEKSAIARVFIKVYYVNALLFMLRMRSPPYIGRNKVIRSVALRRECPCLNSPFACPYVKPWIVRNWTKFQSFWNLEIFACGTPDLGHGIFSAFQ</sequence>